<keyword evidence="1" id="KW-0472">Membrane</keyword>
<reference evidence="2 3" key="1">
    <citation type="journal article" date="2015" name="Nature">
        <title>rRNA introns, odd ribosomes, and small enigmatic genomes across a large radiation of phyla.</title>
        <authorList>
            <person name="Brown C.T."/>
            <person name="Hug L.A."/>
            <person name="Thomas B.C."/>
            <person name="Sharon I."/>
            <person name="Castelle C.J."/>
            <person name="Singh A."/>
            <person name="Wilkins M.J."/>
            <person name="Williams K.H."/>
            <person name="Banfield J.F."/>
        </authorList>
    </citation>
    <scope>NUCLEOTIDE SEQUENCE [LARGE SCALE GENOMIC DNA]</scope>
</reference>
<accession>A0A0G1WYG1</accession>
<protein>
    <submittedName>
        <fullName evidence="2">Uncharacterized protein</fullName>
    </submittedName>
</protein>
<evidence type="ECO:0000313" key="3">
    <source>
        <dbReference type="Proteomes" id="UP000034273"/>
    </source>
</evidence>
<keyword evidence="1" id="KW-1133">Transmembrane helix</keyword>
<comment type="caution">
    <text evidence="2">The sequence shown here is derived from an EMBL/GenBank/DDBJ whole genome shotgun (WGS) entry which is preliminary data.</text>
</comment>
<dbReference type="Proteomes" id="UP000034273">
    <property type="component" value="Unassembled WGS sequence"/>
</dbReference>
<feature type="transmembrane region" description="Helical" evidence="1">
    <location>
        <begin position="69"/>
        <end position="92"/>
    </location>
</feature>
<proteinExistence type="predicted"/>
<sequence>MGFVSSDKTAVKIVFLLTATMLLWFGTFGLLQHMSAMNMGGEIGGCLFNSQQEVCILSLSDHAAFWQQMIATIPFIDLLILAFLFVVVAFWLNPLREFREGAASRWRFYVRQHPRIRLFNSLMEAFRAGILNRKVFISARV</sequence>
<feature type="transmembrane region" description="Helical" evidence="1">
    <location>
        <begin position="12"/>
        <end position="31"/>
    </location>
</feature>
<organism evidence="2 3">
    <name type="scientific">Candidatus Kaiserbacteria bacterium GW2011_GWA2_52_12</name>
    <dbReference type="NCBI Taxonomy" id="1618671"/>
    <lineage>
        <taxon>Bacteria</taxon>
        <taxon>Candidatus Kaiseribacteriota</taxon>
    </lineage>
</organism>
<dbReference type="AlphaFoldDB" id="A0A0G1WYG1"/>
<dbReference type="EMBL" id="LCQW01000017">
    <property type="protein sequence ID" value="KKW23781.1"/>
    <property type="molecule type" value="Genomic_DNA"/>
</dbReference>
<evidence type="ECO:0000256" key="1">
    <source>
        <dbReference type="SAM" id="Phobius"/>
    </source>
</evidence>
<evidence type="ECO:0000313" key="2">
    <source>
        <dbReference type="EMBL" id="KKW23781.1"/>
    </source>
</evidence>
<name>A0A0G1WYG1_9BACT</name>
<gene>
    <name evidence="2" type="ORF">UY67_C0017G0014</name>
</gene>
<keyword evidence="1" id="KW-0812">Transmembrane</keyword>
<dbReference type="STRING" id="1618671.UY67_C0017G0014"/>